<sequence>MSLGATSELHNRSSLTRRRITLHTPTQSIFILGFPCKTSQYEEHAPKRDSKTTLTQPNDICYHVDPLRATRSRSTTTFAIHPLRYV</sequence>
<proteinExistence type="predicted"/>
<accession>A0A9P6AJM2</accession>
<evidence type="ECO:0000313" key="2">
    <source>
        <dbReference type="Proteomes" id="UP000886523"/>
    </source>
</evidence>
<comment type="caution">
    <text evidence="1">The sequence shown here is derived from an EMBL/GenBank/DDBJ whole genome shotgun (WGS) entry which is preliminary data.</text>
</comment>
<evidence type="ECO:0000313" key="1">
    <source>
        <dbReference type="EMBL" id="KAF9507050.1"/>
    </source>
</evidence>
<dbReference type="Proteomes" id="UP000886523">
    <property type="component" value="Unassembled WGS sequence"/>
</dbReference>
<organism evidence="1 2">
    <name type="scientific">Hydnum rufescens UP504</name>
    <dbReference type="NCBI Taxonomy" id="1448309"/>
    <lineage>
        <taxon>Eukaryota</taxon>
        <taxon>Fungi</taxon>
        <taxon>Dikarya</taxon>
        <taxon>Basidiomycota</taxon>
        <taxon>Agaricomycotina</taxon>
        <taxon>Agaricomycetes</taxon>
        <taxon>Cantharellales</taxon>
        <taxon>Hydnaceae</taxon>
        <taxon>Hydnum</taxon>
    </lineage>
</organism>
<keyword evidence="2" id="KW-1185">Reference proteome</keyword>
<name>A0A9P6AJM2_9AGAM</name>
<dbReference type="EMBL" id="MU129092">
    <property type="protein sequence ID" value="KAF9507050.1"/>
    <property type="molecule type" value="Genomic_DNA"/>
</dbReference>
<gene>
    <name evidence="1" type="ORF">BS47DRAFT_1352172</name>
</gene>
<dbReference type="AlphaFoldDB" id="A0A9P6AJM2"/>
<reference evidence="1" key="1">
    <citation type="journal article" date="2020" name="Nat. Commun.">
        <title>Large-scale genome sequencing of mycorrhizal fungi provides insights into the early evolution of symbiotic traits.</title>
        <authorList>
            <person name="Miyauchi S."/>
            <person name="Kiss E."/>
            <person name="Kuo A."/>
            <person name="Drula E."/>
            <person name="Kohler A."/>
            <person name="Sanchez-Garcia M."/>
            <person name="Morin E."/>
            <person name="Andreopoulos B."/>
            <person name="Barry K.W."/>
            <person name="Bonito G."/>
            <person name="Buee M."/>
            <person name="Carver A."/>
            <person name="Chen C."/>
            <person name="Cichocki N."/>
            <person name="Clum A."/>
            <person name="Culley D."/>
            <person name="Crous P.W."/>
            <person name="Fauchery L."/>
            <person name="Girlanda M."/>
            <person name="Hayes R.D."/>
            <person name="Keri Z."/>
            <person name="LaButti K."/>
            <person name="Lipzen A."/>
            <person name="Lombard V."/>
            <person name="Magnuson J."/>
            <person name="Maillard F."/>
            <person name="Murat C."/>
            <person name="Nolan M."/>
            <person name="Ohm R.A."/>
            <person name="Pangilinan J."/>
            <person name="Pereira M.F."/>
            <person name="Perotto S."/>
            <person name="Peter M."/>
            <person name="Pfister S."/>
            <person name="Riley R."/>
            <person name="Sitrit Y."/>
            <person name="Stielow J.B."/>
            <person name="Szollosi G."/>
            <person name="Zifcakova L."/>
            <person name="Stursova M."/>
            <person name="Spatafora J.W."/>
            <person name="Tedersoo L."/>
            <person name="Vaario L.M."/>
            <person name="Yamada A."/>
            <person name="Yan M."/>
            <person name="Wang P."/>
            <person name="Xu J."/>
            <person name="Bruns T."/>
            <person name="Baldrian P."/>
            <person name="Vilgalys R."/>
            <person name="Dunand C."/>
            <person name="Henrissat B."/>
            <person name="Grigoriev I.V."/>
            <person name="Hibbett D."/>
            <person name="Nagy L.G."/>
            <person name="Martin F.M."/>
        </authorList>
    </citation>
    <scope>NUCLEOTIDE SEQUENCE</scope>
    <source>
        <strain evidence="1">UP504</strain>
    </source>
</reference>
<protein>
    <submittedName>
        <fullName evidence="1">Uncharacterized protein</fullName>
    </submittedName>
</protein>